<evidence type="ECO:0000313" key="2">
    <source>
        <dbReference type="EMBL" id="JAE38962.1"/>
    </source>
</evidence>
<keyword evidence="1" id="KW-0812">Transmembrane</keyword>
<sequence>MFVQFMFSFVVLVKLACSIFLFFLLLSHHLYF</sequence>
<feature type="transmembrane region" description="Helical" evidence="1">
    <location>
        <begin position="6"/>
        <end position="26"/>
    </location>
</feature>
<keyword evidence="1" id="KW-1133">Transmembrane helix</keyword>
<organism evidence="2">
    <name type="scientific">Arundo donax</name>
    <name type="common">Giant reed</name>
    <name type="synonym">Donax arundinaceus</name>
    <dbReference type="NCBI Taxonomy" id="35708"/>
    <lineage>
        <taxon>Eukaryota</taxon>
        <taxon>Viridiplantae</taxon>
        <taxon>Streptophyta</taxon>
        <taxon>Embryophyta</taxon>
        <taxon>Tracheophyta</taxon>
        <taxon>Spermatophyta</taxon>
        <taxon>Magnoliopsida</taxon>
        <taxon>Liliopsida</taxon>
        <taxon>Poales</taxon>
        <taxon>Poaceae</taxon>
        <taxon>PACMAD clade</taxon>
        <taxon>Arundinoideae</taxon>
        <taxon>Arundineae</taxon>
        <taxon>Arundo</taxon>
    </lineage>
</organism>
<dbReference type="EMBL" id="GBRH01158934">
    <property type="protein sequence ID" value="JAE38962.1"/>
    <property type="molecule type" value="Transcribed_RNA"/>
</dbReference>
<dbReference type="AlphaFoldDB" id="A0A0A9HQE1"/>
<reference evidence="2" key="2">
    <citation type="journal article" date="2015" name="Data Brief">
        <title>Shoot transcriptome of the giant reed, Arundo donax.</title>
        <authorList>
            <person name="Barrero R.A."/>
            <person name="Guerrero F.D."/>
            <person name="Moolhuijzen P."/>
            <person name="Goolsby J.A."/>
            <person name="Tidwell J."/>
            <person name="Bellgard S.E."/>
            <person name="Bellgard M.I."/>
        </authorList>
    </citation>
    <scope>NUCLEOTIDE SEQUENCE</scope>
    <source>
        <tissue evidence="2">Shoot tissue taken approximately 20 cm above the soil surface</tissue>
    </source>
</reference>
<protein>
    <submittedName>
        <fullName evidence="2">Uncharacterized protein</fullName>
    </submittedName>
</protein>
<accession>A0A0A9HQE1</accession>
<evidence type="ECO:0000256" key="1">
    <source>
        <dbReference type="SAM" id="Phobius"/>
    </source>
</evidence>
<reference evidence="2" key="1">
    <citation type="submission" date="2014-09" db="EMBL/GenBank/DDBJ databases">
        <authorList>
            <person name="Magalhaes I.L.F."/>
            <person name="Oliveira U."/>
            <person name="Santos F.R."/>
            <person name="Vidigal T.H.D.A."/>
            <person name="Brescovit A.D."/>
            <person name="Santos A.J."/>
        </authorList>
    </citation>
    <scope>NUCLEOTIDE SEQUENCE</scope>
    <source>
        <tissue evidence="2">Shoot tissue taken approximately 20 cm above the soil surface</tissue>
    </source>
</reference>
<name>A0A0A9HQE1_ARUDO</name>
<keyword evidence="1" id="KW-0472">Membrane</keyword>
<proteinExistence type="predicted"/>